<accession>A0ABM7P6P9</accession>
<name>A0ABM7P6P9_9BACT</name>
<feature type="transmembrane region" description="Helical" evidence="1">
    <location>
        <begin position="60"/>
        <end position="81"/>
    </location>
</feature>
<reference evidence="2" key="1">
    <citation type="journal article" date="2022" name="Arch. Microbiol.">
        <title>Pseudodesulfovibrio sediminis sp. nov., a mesophilic and neutrophilic sulfate-reducing bacterium isolated from sediment of a brackish lake.</title>
        <authorList>
            <person name="Takahashi A."/>
            <person name="Kojima H."/>
            <person name="Watanabe M."/>
            <person name="Fukui M."/>
        </authorList>
    </citation>
    <scope>NUCLEOTIDE SEQUENCE</scope>
    <source>
        <strain evidence="2">SF6</strain>
    </source>
</reference>
<keyword evidence="1" id="KW-0812">Transmembrane</keyword>
<keyword evidence="1" id="KW-1133">Transmembrane helix</keyword>
<keyword evidence="1" id="KW-0472">Membrane</keyword>
<evidence type="ECO:0000256" key="1">
    <source>
        <dbReference type="SAM" id="Phobius"/>
    </source>
</evidence>
<evidence type="ECO:0000313" key="2">
    <source>
        <dbReference type="EMBL" id="BCS89204.1"/>
    </source>
</evidence>
<evidence type="ECO:0000313" key="3">
    <source>
        <dbReference type="Proteomes" id="UP001053296"/>
    </source>
</evidence>
<keyword evidence="3" id="KW-1185">Reference proteome</keyword>
<proteinExistence type="predicted"/>
<gene>
    <name evidence="2" type="ORF">PSDVSF_24460</name>
</gene>
<dbReference type="EMBL" id="AP024485">
    <property type="protein sequence ID" value="BCS89204.1"/>
    <property type="molecule type" value="Genomic_DNA"/>
</dbReference>
<sequence length="83" mass="9489">MENDTSRICPVLMQQGFQSSYFYMLCFFEDLRKSLSAPDLFSVVIQRKAFGVVTTPESTLGFIMIFCMILSAMDFLFDYAVQG</sequence>
<organism evidence="2 3">
    <name type="scientific">Pseudodesulfovibrio sediminis</name>
    <dbReference type="NCBI Taxonomy" id="2810563"/>
    <lineage>
        <taxon>Bacteria</taxon>
        <taxon>Pseudomonadati</taxon>
        <taxon>Thermodesulfobacteriota</taxon>
        <taxon>Desulfovibrionia</taxon>
        <taxon>Desulfovibrionales</taxon>
        <taxon>Desulfovibrionaceae</taxon>
    </lineage>
</organism>
<protein>
    <submittedName>
        <fullName evidence="2">Uncharacterized protein</fullName>
    </submittedName>
</protein>
<dbReference type="Proteomes" id="UP001053296">
    <property type="component" value="Chromosome"/>
</dbReference>